<proteinExistence type="predicted"/>
<evidence type="ECO:0000313" key="1">
    <source>
        <dbReference type="EMBL" id="JAD58633.1"/>
    </source>
</evidence>
<sequence length="35" mass="4043">MDDQLSQNAAKVYYRHCAWFKLSSLALLTTYSTCL</sequence>
<reference evidence="1" key="1">
    <citation type="submission" date="2014-09" db="EMBL/GenBank/DDBJ databases">
        <authorList>
            <person name="Magalhaes I.L.F."/>
            <person name="Oliveira U."/>
            <person name="Santos F.R."/>
            <person name="Vidigal T.H.D.A."/>
            <person name="Brescovit A.D."/>
            <person name="Santos A.J."/>
        </authorList>
    </citation>
    <scope>NUCLEOTIDE SEQUENCE</scope>
    <source>
        <tissue evidence="1">Shoot tissue taken approximately 20 cm above the soil surface</tissue>
    </source>
</reference>
<dbReference type="AlphaFoldDB" id="A0A0A9B924"/>
<reference evidence="1" key="2">
    <citation type="journal article" date="2015" name="Data Brief">
        <title>Shoot transcriptome of the giant reed, Arundo donax.</title>
        <authorList>
            <person name="Barrero R.A."/>
            <person name="Guerrero F.D."/>
            <person name="Moolhuijzen P."/>
            <person name="Goolsby J.A."/>
            <person name="Tidwell J."/>
            <person name="Bellgard S.E."/>
            <person name="Bellgard M.I."/>
        </authorList>
    </citation>
    <scope>NUCLEOTIDE SEQUENCE</scope>
    <source>
        <tissue evidence="1">Shoot tissue taken approximately 20 cm above the soil surface</tissue>
    </source>
</reference>
<dbReference type="EMBL" id="GBRH01239262">
    <property type="protein sequence ID" value="JAD58633.1"/>
    <property type="molecule type" value="Transcribed_RNA"/>
</dbReference>
<name>A0A0A9B924_ARUDO</name>
<protein>
    <submittedName>
        <fullName evidence="1">Uncharacterized protein</fullName>
    </submittedName>
</protein>
<accession>A0A0A9B924</accession>
<organism evidence="1">
    <name type="scientific">Arundo donax</name>
    <name type="common">Giant reed</name>
    <name type="synonym">Donax arundinaceus</name>
    <dbReference type="NCBI Taxonomy" id="35708"/>
    <lineage>
        <taxon>Eukaryota</taxon>
        <taxon>Viridiplantae</taxon>
        <taxon>Streptophyta</taxon>
        <taxon>Embryophyta</taxon>
        <taxon>Tracheophyta</taxon>
        <taxon>Spermatophyta</taxon>
        <taxon>Magnoliopsida</taxon>
        <taxon>Liliopsida</taxon>
        <taxon>Poales</taxon>
        <taxon>Poaceae</taxon>
        <taxon>PACMAD clade</taxon>
        <taxon>Arundinoideae</taxon>
        <taxon>Arundineae</taxon>
        <taxon>Arundo</taxon>
    </lineage>
</organism>